<dbReference type="SMART" id="SM00355">
    <property type="entry name" value="ZnF_C2H2"/>
    <property type="match status" value="14"/>
</dbReference>
<feature type="domain" description="C2H2-type" evidence="14">
    <location>
        <begin position="570"/>
        <end position="598"/>
    </location>
</feature>
<evidence type="ECO:0000256" key="2">
    <source>
        <dbReference type="ARBA" id="ARBA00006991"/>
    </source>
</evidence>
<name>A0A1B6BYQ0_9HEMI</name>
<feature type="domain" description="C2H2-type" evidence="14">
    <location>
        <begin position="485"/>
        <end position="512"/>
    </location>
</feature>
<evidence type="ECO:0000256" key="5">
    <source>
        <dbReference type="ARBA" id="ARBA00022737"/>
    </source>
</evidence>
<evidence type="ECO:0000259" key="14">
    <source>
        <dbReference type="PROSITE" id="PS50157"/>
    </source>
</evidence>
<dbReference type="FunFam" id="3.30.160.60:FF:000176">
    <property type="entry name" value="zinc finger protein 70"/>
    <property type="match status" value="1"/>
</dbReference>
<dbReference type="GO" id="GO:0048598">
    <property type="term" value="P:embryonic morphogenesis"/>
    <property type="evidence" value="ECO:0007669"/>
    <property type="project" value="UniProtKB-ARBA"/>
</dbReference>
<accession>A0A1B6BYQ0</accession>
<feature type="domain" description="C2H2-type" evidence="14">
    <location>
        <begin position="627"/>
        <end position="654"/>
    </location>
</feature>
<dbReference type="EMBL" id="GEDC01030225">
    <property type="protein sequence ID" value="JAS07073.1"/>
    <property type="molecule type" value="Transcribed_RNA"/>
</dbReference>
<dbReference type="InterPro" id="IPR036236">
    <property type="entry name" value="Znf_C2H2_sf"/>
</dbReference>
<evidence type="ECO:0000256" key="9">
    <source>
        <dbReference type="ARBA" id="ARBA00023125"/>
    </source>
</evidence>
<proteinExistence type="inferred from homology"/>
<evidence type="ECO:0000256" key="6">
    <source>
        <dbReference type="ARBA" id="ARBA00022771"/>
    </source>
</evidence>
<evidence type="ECO:0000256" key="12">
    <source>
        <dbReference type="PROSITE-ProRule" id="PRU00042"/>
    </source>
</evidence>
<feature type="domain" description="C2H2-type" evidence="14">
    <location>
        <begin position="371"/>
        <end position="398"/>
    </location>
</feature>
<dbReference type="GO" id="GO:0008270">
    <property type="term" value="F:zinc ion binding"/>
    <property type="evidence" value="ECO:0007669"/>
    <property type="project" value="UniProtKB-KW"/>
</dbReference>
<keyword evidence="6 12" id="KW-0863">Zinc-finger</keyword>
<sequence length="890" mass="100958">MMTADSEKNSIQAKSSTCLICDASVGVSTRNSCPIFLTNVTSSDKPVSKIIGFLLGLEIVEDIVHSVLVCKKCLKLFNEVDELQERLAEIRHDVNTNYQRTIRKYEDNTINEDNTEKEKAPLQYSDCQKNKLSKRTRKSSVVIPTQAKNICDSDEAANRKINSEKESNSQENSVEITGKEITKKVDLPPEEIALDEEDIPTTQAPTAVLVEDDGQDDLQRLEDDEVEVQEVRFIQDISELTSLPGNVATLQKSVDGSMQIKLEVPDAEITDRPPIKKGIGRPRKRKSLSDRSDISSLIPQMVVSRDAAIYTCLLCSAEDKFMSDDKGICAHMKDCHSLRLYICDMCGQEFLKRNALSAHLDEHVANEEGDFQCEICNRIFNNLRLYRVHKRMHYPQVKNWTCDQCGKRYLSRNMLEEHMNTHTGVRPYQCSNCGKSFASKYTFKAHEKTHQERPRPFSCEVCSKTFLTQQNLSQHERTHSSARNYVCPSCGKGFGSARNLEVHCVVHSGFKSFICRMCGKAFARKAEIRDHERTHTGEKPYQCEFCGATFSQRSNLQSHKRATHYDDKRYKCMECGKGFKRRRLLDYHVKAAHTGERPYKCPTCSATFIYPEHFKKHRRIHTGEKPFRCEVCGKAFNSRDNRNAHRFVHSDKKPYECLVCGMGFMRKPLLYNHMQTQGHMNDTIVVNQPRLGCEEDGVIIPQVTAEGMEMTLVTDSEGNTKLMPADQVDSKMYIADAQDSKMFLTDEHDAKMFIDGNDTKMYIAELKEHVIIHKDRSNNATVISEGDEIVEGAEYEEAVEHLIIDGQVHFANPNAMEALDSSGNEITSVTEITTSLEEGHTIVVPTSRHGPYAEQQTTTVQTNDGPVHLLQIRIPTEGDNGQTWFNIVPS</sequence>
<dbReference type="PROSITE" id="PS50157">
    <property type="entry name" value="ZINC_FINGER_C2H2_2"/>
    <property type="match status" value="12"/>
</dbReference>
<organism evidence="15">
    <name type="scientific">Clastoptera arizonana</name>
    <name type="common">Arizona spittle bug</name>
    <dbReference type="NCBI Taxonomy" id="38151"/>
    <lineage>
        <taxon>Eukaryota</taxon>
        <taxon>Metazoa</taxon>
        <taxon>Ecdysozoa</taxon>
        <taxon>Arthropoda</taxon>
        <taxon>Hexapoda</taxon>
        <taxon>Insecta</taxon>
        <taxon>Pterygota</taxon>
        <taxon>Neoptera</taxon>
        <taxon>Paraneoptera</taxon>
        <taxon>Hemiptera</taxon>
        <taxon>Auchenorrhyncha</taxon>
        <taxon>Cercopoidea</taxon>
        <taxon>Clastopteridae</taxon>
        <taxon>Clastoptera</taxon>
    </lineage>
</organism>
<dbReference type="FunFam" id="3.30.160.60:FF:000624">
    <property type="entry name" value="zinc finger protein 697"/>
    <property type="match status" value="1"/>
</dbReference>
<dbReference type="GO" id="GO:0003682">
    <property type="term" value="F:chromatin binding"/>
    <property type="evidence" value="ECO:0007669"/>
    <property type="project" value="UniProtKB-ARBA"/>
</dbReference>
<evidence type="ECO:0000256" key="13">
    <source>
        <dbReference type="SAM" id="MobiDB-lite"/>
    </source>
</evidence>
<keyword evidence="3" id="KW-1017">Isopeptide bond</keyword>
<dbReference type="EMBL" id="GEDC01019355">
    <property type="protein sequence ID" value="JAS17943.1"/>
    <property type="molecule type" value="Transcribed_RNA"/>
</dbReference>
<keyword evidence="10" id="KW-0539">Nucleus</keyword>
<dbReference type="FunFam" id="3.30.160.60:FF:000690">
    <property type="entry name" value="Zinc finger protein 354C"/>
    <property type="match status" value="1"/>
</dbReference>
<feature type="region of interest" description="Disordered" evidence="13">
    <location>
        <begin position="161"/>
        <end position="197"/>
    </location>
</feature>
<comment type="similarity">
    <text evidence="2">Belongs to the krueppel C2H2-type zinc-finger protein family.</text>
</comment>
<keyword evidence="5" id="KW-0677">Repeat</keyword>
<evidence type="ECO:0000256" key="7">
    <source>
        <dbReference type="ARBA" id="ARBA00022833"/>
    </source>
</evidence>
<keyword evidence="4" id="KW-0479">Metal-binding</keyword>
<feature type="compositionally biased region" description="Acidic residues" evidence="13">
    <location>
        <begin position="188"/>
        <end position="197"/>
    </location>
</feature>
<feature type="domain" description="C2H2-type" evidence="14">
    <location>
        <begin position="599"/>
        <end position="626"/>
    </location>
</feature>
<feature type="domain" description="C2H2-type" evidence="14">
    <location>
        <begin position="400"/>
        <end position="427"/>
    </location>
</feature>
<feature type="domain" description="C2H2-type" evidence="14">
    <location>
        <begin position="655"/>
        <end position="684"/>
    </location>
</feature>
<evidence type="ECO:0000313" key="17">
    <source>
        <dbReference type="EMBL" id="JAS17943.1"/>
    </source>
</evidence>
<feature type="region of interest" description="Disordered" evidence="13">
    <location>
        <begin position="271"/>
        <end position="291"/>
    </location>
</feature>
<dbReference type="GO" id="GO:0000785">
    <property type="term" value="C:chromatin"/>
    <property type="evidence" value="ECO:0007669"/>
    <property type="project" value="UniProtKB-ARBA"/>
</dbReference>
<feature type="domain" description="C2H2-type" evidence="14">
    <location>
        <begin position="513"/>
        <end position="540"/>
    </location>
</feature>
<feature type="compositionally biased region" description="Basic and acidic residues" evidence="13">
    <location>
        <begin position="177"/>
        <end position="187"/>
    </location>
</feature>
<dbReference type="GO" id="GO:0040029">
    <property type="term" value="P:epigenetic regulation of gene expression"/>
    <property type="evidence" value="ECO:0007669"/>
    <property type="project" value="UniProtKB-ARBA"/>
</dbReference>
<gene>
    <name evidence="15" type="ORF">g.28095</name>
    <name evidence="17" type="ORF">g.28097</name>
    <name evidence="16" type="ORF">g.28099</name>
</gene>
<dbReference type="EMBL" id="GEDC01030920">
    <property type="protein sequence ID" value="JAS06378.1"/>
    <property type="molecule type" value="Transcribed_RNA"/>
</dbReference>
<dbReference type="Gene3D" id="3.30.160.60">
    <property type="entry name" value="Classic Zinc Finger"/>
    <property type="match status" value="11"/>
</dbReference>
<dbReference type="PROSITE" id="PS00028">
    <property type="entry name" value="ZINC_FINGER_C2H2_1"/>
    <property type="match status" value="12"/>
</dbReference>
<dbReference type="FunFam" id="3.30.160.60:FF:000145">
    <property type="entry name" value="Zinc finger protein 574"/>
    <property type="match status" value="1"/>
</dbReference>
<feature type="domain" description="C2H2-type" evidence="14">
    <location>
        <begin position="457"/>
        <end position="484"/>
    </location>
</feature>
<reference evidence="15" key="1">
    <citation type="submission" date="2015-12" db="EMBL/GenBank/DDBJ databases">
        <title>De novo transcriptome assembly of four potential Pierce s Disease insect vectors from Arizona vineyards.</title>
        <authorList>
            <person name="Tassone E.E."/>
        </authorList>
    </citation>
    <scope>NUCLEOTIDE SEQUENCE</scope>
</reference>
<keyword evidence="7" id="KW-0862">Zinc</keyword>
<dbReference type="Pfam" id="PF00096">
    <property type="entry name" value="zf-C2H2"/>
    <property type="match status" value="7"/>
</dbReference>
<dbReference type="InterPro" id="IPR050826">
    <property type="entry name" value="Krueppel_C2H2_ZnFinger"/>
</dbReference>
<dbReference type="GO" id="GO:0003677">
    <property type="term" value="F:DNA binding"/>
    <property type="evidence" value="ECO:0007669"/>
    <property type="project" value="UniProtKB-KW"/>
</dbReference>
<dbReference type="Pfam" id="PF13894">
    <property type="entry name" value="zf-C2H2_4"/>
    <property type="match status" value="1"/>
</dbReference>
<protein>
    <recommendedName>
        <fullName evidence="11">Zinc finger protein 865</fullName>
    </recommendedName>
</protein>
<dbReference type="FunFam" id="3.30.160.60:FF:001498">
    <property type="entry name" value="Zinc finger protein 404"/>
    <property type="match status" value="1"/>
</dbReference>
<evidence type="ECO:0000256" key="10">
    <source>
        <dbReference type="ARBA" id="ARBA00023242"/>
    </source>
</evidence>
<keyword evidence="9" id="KW-0238">DNA-binding</keyword>
<dbReference type="FunFam" id="3.30.160.60:FF:000446">
    <property type="entry name" value="Zinc finger protein"/>
    <property type="match status" value="1"/>
</dbReference>
<evidence type="ECO:0000313" key="16">
    <source>
        <dbReference type="EMBL" id="JAS07073.1"/>
    </source>
</evidence>
<evidence type="ECO:0000256" key="4">
    <source>
        <dbReference type="ARBA" id="ARBA00022723"/>
    </source>
</evidence>
<comment type="subcellular location">
    <subcellularLocation>
        <location evidence="1">Nucleus</location>
    </subcellularLocation>
</comment>
<dbReference type="FunFam" id="3.30.160.60:FF:000100">
    <property type="entry name" value="Zinc finger 45-like"/>
    <property type="match status" value="1"/>
</dbReference>
<evidence type="ECO:0000256" key="11">
    <source>
        <dbReference type="ARBA" id="ARBA00068876"/>
    </source>
</evidence>
<dbReference type="FunFam" id="3.30.160.60:FF:002343">
    <property type="entry name" value="Zinc finger protein 33A"/>
    <property type="match status" value="1"/>
</dbReference>
<dbReference type="InterPro" id="IPR013087">
    <property type="entry name" value="Znf_C2H2_type"/>
</dbReference>
<evidence type="ECO:0000256" key="3">
    <source>
        <dbReference type="ARBA" id="ARBA00022499"/>
    </source>
</evidence>
<feature type="domain" description="C2H2-type" evidence="14">
    <location>
        <begin position="541"/>
        <end position="569"/>
    </location>
</feature>
<dbReference type="PANTHER" id="PTHR24377">
    <property type="entry name" value="IP01015P-RELATED"/>
    <property type="match status" value="1"/>
</dbReference>
<evidence type="ECO:0000256" key="8">
    <source>
        <dbReference type="ARBA" id="ARBA00022843"/>
    </source>
</evidence>
<evidence type="ECO:0000256" key="1">
    <source>
        <dbReference type="ARBA" id="ARBA00004123"/>
    </source>
</evidence>
<dbReference type="GO" id="GO:0006355">
    <property type="term" value="P:regulation of DNA-templated transcription"/>
    <property type="evidence" value="ECO:0007669"/>
    <property type="project" value="UniProtKB-ARBA"/>
</dbReference>
<dbReference type="SUPFAM" id="SSF57667">
    <property type="entry name" value="beta-beta-alpha zinc fingers"/>
    <property type="match status" value="6"/>
</dbReference>
<evidence type="ECO:0000313" key="15">
    <source>
        <dbReference type="EMBL" id="JAS06378.1"/>
    </source>
</evidence>
<keyword evidence="8" id="KW-0832">Ubl conjugation</keyword>
<feature type="domain" description="C2H2-type" evidence="14">
    <location>
        <begin position="428"/>
        <end position="455"/>
    </location>
</feature>
<dbReference type="AlphaFoldDB" id="A0A1B6BYQ0"/>
<feature type="domain" description="C2H2-type" evidence="14">
    <location>
        <begin position="341"/>
        <end position="368"/>
    </location>
</feature>
<dbReference type="GO" id="GO:0005634">
    <property type="term" value="C:nucleus"/>
    <property type="evidence" value="ECO:0007669"/>
    <property type="project" value="UniProtKB-SubCell"/>
</dbReference>